<dbReference type="SUPFAM" id="SSF56954">
    <property type="entry name" value="Outer membrane efflux proteins (OEP)"/>
    <property type="match status" value="1"/>
</dbReference>
<dbReference type="InterPro" id="IPR050739">
    <property type="entry name" value="MFP"/>
</dbReference>
<dbReference type="EMBL" id="PVWG01000004">
    <property type="protein sequence ID" value="PSB20930.1"/>
    <property type="molecule type" value="Genomic_DNA"/>
</dbReference>
<reference evidence="10 11" key="1">
    <citation type="submission" date="2018-02" db="EMBL/GenBank/DDBJ databases">
        <authorList>
            <person name="Cohen D.B."/>
            <person name="Kent A.D."/>
        </authorList>
    </citation>
    <scope>NUCLEOTIDE SEQUENCE [LARGE SCALE GENOMIC DNA]</scope>
    <source>
        <strain evidence="10 11">ULC007</strain>
    </source>
</reference>
<dbReference type="Proteomes" id="UP000238634">
    <property type="component" value="Unassembled WGS sequence"/>
</dbReference>
<comment type="caution">
    <text evidence="10">The sequence shown here is derived from an EMBL/GenBank/DDBJ whole genome shotgun (WGS) entry which is preliminary data.</text>
</comment>
<dbReference type="GO" id="GO:0016020">
    <property type="term" value="C:membrane"/>
    <property type="evidence" value="ECO:0007669"/>
    <property type="project" value="UniProtKB-SubCell"/>
</dbReference>
<dbReference type="InterPro" id="IPR058625">
    <property type="entry name" value="MdtA-like_BSH"/>
</dbReference>
<dbReference type="GO" id="GO:0055085">
    <property type="term" value="P:transmembrane transport"/>
    <property type="evidence" value="ECO:0007669"/>
    <property type="project" value="InterPro"/>
</dbReference>
<dbReference type="SUPFAM" id="SSF111369">
    <property type="entry name" value="HlyD-like secretion proteins"/>
    <property type="match status" value="2"/>
</dbReference>
<accession>A0A2T1DKB0</accession>
<protein>
    <submittedName>
        <fullName evidence="10">HlyD family secretion protein</fullName>
    </submittedName>
</protein>
<evidence type="ECO:0000256" key="5">
    <source>
        <dbReference type="ARBA" id="ARBA00023136"/>
    </source>
</evidence>
<reference evidence="10 11" key="2">
    <citation type="submission" date="2018-03" db="EMBL/GenBank/DDBJ databases">
        <title>The ancient ancestry and fast evolution of plastids.</title>
        <authorList>
            <person name="Moore K.R."/>
            <person name="Magnabosco C."/>
            <person name="Momper L."/>
            <person name="Gold D.A."/>
            <person name="Bosak T."/>
            <person name="Fournier G.P."/>
        </authorList>
    </citation>
    <scope>NUCLEOTIDE SEQUENCE [LARGE SCALE GENOMIC DNA]</scope>
    <source>
        <strain evidence="10 11">ULC007</strain>
    </source>
</reference>
<dbReference type="PANTHER" id="PTHR30386">
    <property type="entry name" value="MEMBRANE FUSION SUBUNIT OF EMRAB-TOLC MULTIDRUG EFFLUX PUMP"/>
    <property type="match status" value="1"/>
</dbReference>
<dbReference type="Pfam" id="PF25954">
    <property type="entry name" value="Beta-barrel_RND_2"/>
    <property type="match status" value="1"/>
</dbReference>
<evidence type="ECO:0000256" key="6">
    <source>
        <dbReference type="SAM" id="Coils"/>
    </source>
</evidence>
<feature type="transmembrane region" description="Helical" evidence="7">
    <location>
        <begin position="62"/>
        <end position="83"/>
    </location>
</feature>
<gene>
    <name evidence="10" type="ORF">C7B65_05860</name>
</gene>
<name>A0A2T1DKB0_9CYAN</name>
<evidence type="ECO:0000259" key="8">
    <source>
        <dbReference type="Pfam" id="PF25917"/>
    </source>
</evidence>
<evidence type="ECO:0000313" key="11">
    <source>
        <dbReference type="Proteomes" id="UP000238634"/>
    </source>
</evidence>
<feature type="coiled-coil region" evidence="6">
    <location>
        <begin position="201"/>
        <end position="228"/>
    </location>
</feature>
<evidence type="ECO:0000256" key="4">
    <source>
        <dbReference type="ARBA" id="ARBA00022989"/>
    </source>
</evidence>
<dbReference type="Gene3D" id="2.40.30.170">
    <property type="match status" value="1"/>
</dbReference>
<evidence type="ECO:0000256" key="1">
    <source>
        <dbReference type="ARBA" id="ARBA00004167"/>
    </source>
</evidence>
<keyword evidence="6" id="KW-0175">Coiled coil</keyword>
<dbReference type="Pfam" id="PF25917">
    <property type="entry name" value="BSH_RND"/>
    <property type="match status" value="1"/>
</dbReference>
<dbReference type="InterPro" id="IPR058792">
    <property type="entry name" value="Beta-barrel_RND_2"/>
</dbReference>
<proteinExistence type="inferred from homology"/>
<comment type="similarity">
    <text evidence="2">Belongs to the membrane fusion protein (MFP) (TC 8.A.1) family.</text>
</comment>
<dbReference type="OrthoDB" id="9811754at2"/>
<dbReference type="Gene3D" id="2.40.50.100">
    <property type="match status" value="1"/>
</dbReference>
<evidence type="ECO:0000256" key="7">
    <source>
        <dbReference type="SAM" id="Phobius"/>
    </source>
</evidence>
<evidence type="ECO:0000313" key="10">
    <source>
        <dbReference type="EMBL" id="PSB20930.1"/>
    </source>
</evidence>
<feature type="domain" description="Multidrug resistance protein MdtA-like barrel-sandwich hybrid" evidence="8">
    <location>
        <begin position="103"/>
        <end position="361"/>
    </location>
</feature>
<evidence type="ECO:0000259" key="9">
    <source>
        <dbReference type="Pfam" id="PF25954"/>
    </source>
</evidence>
<feature type="coiled-coil region" evidence="6">
    <location>
        <begin position="141"/>
        <end position="168"/>
    </location>
</feature>
<keyword evidence="4 7" id="KW-1133">Transmembrane helix</keyword>
<dbReference type="STRING" id="1920490.GCA_001895925_03551"/>
<dbReference type="PANTHER" id="PTHR30386:SF26">
    <property type="entry name" value="TRANSPORT PROTEIN COMB"/>
    <property type="match status" value="1"/>
</dbReference>
<keyword evidence="11" id="KW-1185">Reference proteome</keyword>
<dbReference type="RefSeq" id="WP_083582803.1">
    <property type="nucleotide sequence ID" value="NZ_MPPI01000008.1"/>
</dbReference>
<feature type="domain" description="CusB-like beta-barrel" evidence="9">
    <location>
        <begin position="365"/>
        <end position="406"/>
    </location>
</feature>
<keyword evidence="5 7" id="KW-0472">Membrane</keyword>
<dbReference type="PRINTS" id="PR01490">
    <property type="entry name" value="RTXTOXIND"/>
</dbReference>
<dbReference type="AlphaFoldDB" id="A0A2T1DKB0"/>
<organism evidence="10 11">
    <name type="scientific">Phormidesmis priestleyi ULC007</name>
    <dbReference type="NCBI Taxonomy" id="1920490"/>
    <lineage>
        <taxon>Bacteria</taxon>
        <taxon>Bacillati</taxon>
        <taxon>Cyanobacteriota</taxon>
        <taxon>Cyanophyceae</taxon>
        <taxon>Leptolyngbyales</taxon>
        <taxon>Leptolyngbyaceae</taxon>
        <taxon>Phormidesmis</taxon>
    </lineage>
</organism>
<evidence type="ECO:0000256" key="3">
    <source>
        <dbReference type="ARBA" id="ARBA00022692"/>
    </source>
</evidence>
<dbReference type="Gene3D" id="1.10.287.470">
    <property type="entry name" value="Helix hairpin bin"/>
    <property type="match status" value="2"/>
</dbReference>
<sequence length="461" mass="48275">MKGIRTESTNGHKPVIQEASDFSKLPTIVLEKPPVEETPIGVDRPVTPDTAPAAPRKKPLKAILAGVGVGGAIVAGGFGYHYWQFASTHQSTDNATVTGNIHSISSRLAGTVDQVLVDDNQTVSAGQPLVKLDPRDYQIKLQQAQTDLEAARRKANTAQVNIDLAAQNAQAANTQAQGGVGSAVAAIASAQAQVAEARSGIPQAQAQVAQVDANLQKAQTDLNRFQALYNSGAVARRDLDTAQQAFAVARAQKAAANQGVAQAQAKLAQAQQGVATAQAGLSSSQGGVQEAQAKNVQTTVSRSDYQTAQAAINQAQVALKNAALQLSYTNVTAPVAGRVGRKTVQVGQSVQPGNLLMAIVDNQYWVTANFKETQLEKMRPGQVAEVKLDAFPSKTFSGHLESLSPASGASFALLPPDNATGNFTKVVQRVPVRVTLDADSIRGYESFITPGMSAEVTVTVQ</sequence>
<evidence type="ECO:0000256" key="2">
    <source>
        <dbReference type="ARBA" id="ARBA00009477"/>
    </source>
</evidence>
<keyword evidence="3 7" id="KW-0812">Transmembrane</keyword>
<comment type="subcellular location">
    <subcellularLocation>
        <location evidence="1">Membrane</location>
        <topology evidence="1">Single-pass membrane protein</topology>
    </subcellularLocation>
</comment>